<accession>A0ACC2B789</accession>
<evidence type="ECO:0000313" key="1">
    <source>
        <dbReference type="EMBL" id="KAJ7525651.1"/>
    </source>
</evidence>
<keyword evidence="2" id="KW-1185">Reference proteome</keyword>
<comment type="caution">
    <text evidence="1">The sequence shown here is derived from an EMBL/GenBank/DDBJ whole genome shotgun (WGS) entry which is preliminary data.</text>
</comment>
<sequence length="413" mass="45076">MPQPQSLPAQHQHHPKQANYQHPSSNLAESQPQPVQSLGQPSSSSTSPQPHQQWQQHAGVEQQIQQNQEQQFHAQASPSIASYASSETQTNEGRSISCKDIQLVQNLIERCLQLYMNKGEVINTLLNQAKIQRSFTSLVWQKLEEQNPDFFRAYYTRLKLKKQIMLFNELLEQQADLMQKMRILPKSPLHALANDMHLSSMHQLSMGYPAQQQTSLTAAGHPVVPAPPTSSALLAGGASMQDGCHRTHGSPDSNCLMDVSTAMQPSSLGISSDASLGSTSIVPSGPTFPFCAIGNPMEMSAMNISLPAPLPLDTSFSTHEPNSQNALVTISMSTADTDGNSIREGVGSLGHLPRNFSLSDLTAELGPNSDLGPFGSYSSPFLTSEEADFDLDDERILESMHEPLNADFGDFKD</sequence>
<evidence type="ECO:0000313" key="2">
    <source>
        <dbReference type="Proteomes" id="UP001162992"/>
    </source>
</evidence>
<protein>
    <submittedName>
        <fullName evidence="1">Uncharacterized protein</fullName>
    </submittedName>
</protein>
<dbReference type="Proteomes" id="UP001162992">
    <property type="component" value="Chromosome 17"/>
</dbReference>
<proteinExistence type="predicted"/>
<name>A0ACC2B789_DIPCM</name>
<gene>
    <name evidence="1" type="ORF">O6H91_17G060800</name>
</gene>
<organism evidence="1 2">
    <name type="scientific">Diphasiastrum complanatum</name>
    <name type="common">Issler's clubmoss</name>
    <name type="synonym">Lycopodium complanatum</name>
    <dbReference type="NCBI Taxonomy" id="34168"/>
    <lineage>
        <taxon>Eukaryota</taxon>
        <taxon>Viridiplantae</taxon>
        <taxon>Streptophyta</taxon>
        <taxon>Embryophyta</taxon>
        <taxon>Tracheophyta</taxon>
        <taxon>Lycopodiopsida</taxon>
        <taxon>Lycopodiales</taxon>
        <taxon>Lycopodiaceae</taxon>
        <taxon>Lycopodioideae</taxon>
        <taxon>Diphasiastrum</taxon>
    </lineage>
</organism>
<dbReference type="EMBL" id="CM055108">
    <property type="protein sequence ID" value="KAJ7525651.1"/>
    <property type="molecule type" value="Genomic_DNA"/>
</dbReference>
<reference evidence="2" key="1">
    <citation type="journal article" date="2024" name="Proc. Natl. Acad. Sci. U.S.A.">
        <title>Extraordinary preservation of gene collinearity over three hundred million years revealed in homosporous lycophytes.</title>
        <authorList>
            <person name="Li C."/>
            <person name="Wickell D."/>
            <person name="Kuo L.Y."/>
            <person name="Chen X."/>
            <person name="Nie B."/>
            <person name="Liao X."/>
            <person name="Peng D."/>
            <person name="Ji J."/>
            <person name="Jenkins J."/>
            <person name="Williams M."/>
            <person name="Shu S."/>
            <person name="Plott C."/>
            <person name="Barry K."/>
            <person name="Rajasekar S."/>
            <person name="Grimwood J."/>
            <person name="Han X."/>
            <person name="Sun S."/>
            <person name="Hou Z."/>
            <person name="He W."/>
            <person name="Dai G."/>
            <person name="Sun C."/>
            <person name="Schmutz J."/>
            <person name="Leebens-Mack J.H."/>
            <person name="Li F.W."/>
            <person name="Wang L."/>
        </authorList>
    </citation>
    <scope>NUCLEOTIDE SEQUENCE [LARGE SCALE GENOMIC DNA]</scope>
    <source>
        <strain evidence="2">cv. PW_Plant_1</strain>
    </source>
</reference>